<comment type="caution">
    <text evidence="1">The sequence shown here is derived from an EMBL/GenBank/DDBJ whole genome shotgun (WGS) entry which is preliminary data.</text>
</comment>
<gene>
    <name evidence="1" type="ORF">L596_022517</name>
</gene>
<evidence type="ECO:0000313" key="1">
    <source>
        <dbReference type="EMBL" id="TKR70494.1"/>
    </source>
</evidence>
<reference evidence="1 2" key="2">
    <citation type="journal article" date="2019" name="G3 (Bethesda)">
        <title>Hybrid Assembly of the Genome of the Entomopathogenic Nematode Steinernema carpocapsae Identifies the X-Chromosome.</title>
        <authorList>
            <person name="Serra L."/>
            <person name="Macchietto M."/>
            <person name="Macias-Munoz A."/>
            <person name="McGill C.J."/>
            <person name="Rodriguez I.M."/>
            <person name="Rodriguez B."/>
            <person name="Murad R."/>
            <person name="Mortazavi A."/>
        </authorList>
    </citation>
    <scope>NUCLEOTIDE SEQUENCE [LARGE SCALE GENOMIC DNA]</scope>
    <source>
        <strain evidence="1 2">ALL</strain>
    </source>
</reference>
<accession>A0A4U5MM07</accession>
<evidence type="ECO:0000313" key="2">
    <source>
        <dbReference type="Proteomes" id="UP000298663"/>
    </source>
</evidence>
<protein>
    <submittedName>
        <fullName evidence="1">Uncharacterized protein</fullName>
    </submittedName>
</protein>
<reference evidence="1 2" key="1">
    <citation type="journal article" date="2015" name="Genome Biol.">
        <title>Comparative genomics of Steinernema reveals deeply conserved gene regulatory networks.</title>
        <authorList>
            <person name="Dillman A.R."/>
            <person name="Macchietto M."/>
            <person name="Porter C.F."/>
            <person name="Rogers A."/>
            <person name="Williams B."/>
            <person name="Antoshechkin I."/>
            <person name="Lee M.M."/>
            <person name="Goodwin Z."/>
            <person name="Lu X."/>
            <person name="Lewis E.E."/>
            <person name="Goodrich-Blair H."/>
            <person name="Stock S.P."/>
            <person name="Adams B.J."/>
            <person name="Sternberg P.W."/>
            <person name="Mortazavi A."/>
        </authorList>
    </citation>
    <scope>NUCLEOTIDE SEQUENCE [LARGE SCALE GENOMIC DNA]</scope>
    <source>
        <strain evidence="1 2">ALL</strain>
    </source>
</reference>
<dbReference type="Proteomes" id="UP000298663">
    <property type="component" value="Unassembled WGS sequence"/>
</dbReference>
<dbReference type="EMBL" id="AZBU02000007">
    <property type="protein sequence ID" value="TKR70494.1"/>
    <property type="molecule type" value="Genomic_DNA"/>
</dbReference>
<keyword evidence="2" id="KW-1185">Reference proteome</keyword>
<organism evidence="1 2">
    <name type="scientific">Steinernema carpocapsae</name>
    <name type="common">Entomopathogenic nematode</name>
    <dbReference type="NCBI Taxonomy" id="34508"/>
    <lineage>
        <taxon>Eukaryota</taxon>
        <taxon>Metazoa</taxon>
        <taxon>Ecdysozoa</taxon>
        <taxon>Nematoda</taxon>
        <taxon>Chromadorea</taxon>
        <taxon>Rhabditida</taxon>
        <taxon>Tylenchina</taxon>
        <taxon>Panagrolaimomorpha</taxon>
        <taxon>Strongyloidoidea</taxon>
        <taxon>Steinernematidae</taxon>
        <taxon>Steinernema</taxon>
    </lineage>
</organism>
<sequence>MTKKETDEFEDKLENIKGLVDKTFDSLSDFELFSNCQKLAAPFKMLFDKVVPEDKLIDVVKHEFEKVNNLVENIQLNAQCSAEKTTFEDVCNKSVNADIYLNHLVSPDCIQNRRTAL</sequence>
<proteinExistence type="predicted"/>
<dbReference type="AlphaFoldDB" id="A0A4U5MM07"/>
<name>A0A4U5MM07_STECR</name>